<dbReference type="Pfam" id="PF02892">
    <property type="entry name" value="zf-BED"/>
    <property type="match status" value="1"/>
</dbReference>
<dbReference type="GO" id="GO:0003677">
    <property type="term" value="F:DNA binding"/>
    <property type="evidence" value="ECO:0007669"/>
    <property type="project" value="InterPro"/>
</dbReference>
<protein>
    <recommendedName>
        <fullName evidence="4">BED-type domain-containing protein</fullName>
    </recommendedName>
</protein>
<comment type="caution">
    <text evidence="5">The sequence shown here is derived from an EMBL/GenBank/DDBJ whole genome shotgun (WGS) entry which is preliminary data.</text>
</comment>
<organism evidence="5 6">
    <name type="scientific">Phytophthora cactorum</name>
    <dbReference type="NCBI Taxonomy" id="29920"/>
    <lineage>
        <taxon>Eukaryota</taxon>
        <taxon>Sar</taxon>
        <taxon>Stramenopiles</taxon>
        <taxon>Oomycota</taxon>
        <taxon>Peronosporomycetes</taxon>
        <taxon>Peronosporales</taxon>
        <taxon>Peronosporaceae</taxon>
        <taxon>Phytophthora</taxon>
    </lineage>
</organism>
<proteinExistence type="predicted"/>
<dbReference type="VEuPathDB" id="FungiDB:PC110_g13311"/>
<sequence length="98" mass="11414">MSSQQLAAIFYTVVEPGLYRCNICEQSRKQAQRAGYTNLISHLNSKHPTNGEEYAEFQRRNLTSLEVFGFVDEVTTHMYDWLQWIVERNLPSAKLRTS</sequence>
<evidence type="ECO:0000259" key="4">
    <source>
        <dbReference type="Pfam" id="PF02892"/>
    </source>
</evidence>
<name>A0A329S0V2_9STRA</name>
<accession>A0A329S0V2</accession>
<dbReference type="EMBL" id="MJFZ01000376">
    <property type="protein sequence ID" value="RAW30341.1"/>
    <property type="molecule type" value="Genomic_DNA"/>
</dbReference>
<evidence type="ECO:0000256" key="2">
    <source>
        <dbReference type="ARBA" id="ARBA00022771"/>
    </source>
</evidence>
<dbReference type="Proteomes" id="UP000251314">
    <property type="component" value="Unassembled WGS sequence"/>
</dbReference>
<dbReference type="InterPro" id="IPR003656">
    <property type="entry name" value="Znf_BED"/>
</dbReference>
<evidence type="ECO:0000256" key="1">
    <source>
        <dbReference type="ARBA" id="ARBA00022723"/>
    </source>
</evidence>
<keyword evidence="6" id="KW-1185">Reference proteome</keyword>
<keyword evidence="3" id="KW-0862">Zinc</keyword>
<dbReference type="OrthoDB" id="93667at2759"/>
<feature type="domain" description="BED-type" evidence="4">
    <location>
        <begin position="20"/>
        <end position="48"/>
    </location>
</feature>
<keyword evidence="1" id="KW-0479">Metal-binding</keyword>
<dbReference type="AlphaFoldDB" id="A0A329S0V2"/>
<evidence type="ECO:0000313" key="5">
    <source>
        <dbReference type="EMBL" id="RAW30341.1"/>
    </source>
</evidence>
<evidence type="ECO:0000313" key="6">
    <source>
        <dbReference type="Proteomes" id="UP000251314"/>
    </source>
</evidence>
<keyword evidence="2" id="KW-0863">Zinc-finger</keyword>
<reference evidence="5 6" key="1">
    <citation type="submission" date="2018-01" db="EMBL/GenBank/DDBJ databases">
        <title>Draft genome of the strawberry crown rot pathogen Phytophthora cactorum.</title>
        <authorList>
            <person name="Armitage A.D."/>
            <person name="Lysoe E."/>
            <person name="Nellist C.F."/>
            <person name="Harrison R.J."/>
            <person name="Brurberg M.B."/>
        </authorList>
    </citation>
    <scope>NUCLEOTIDE SEQUENCE [LARGE SCALE GENOMIC DNA]</scope>
    <source>
        <strain evidence="5 6">10300</strain>
    </source>
</reference>
<dbReference type="GO" id="GO:0008270">
    <property type="term" value="F:zinc ion binding"/>
    <property type="evidence" value="ECO:0007669"/>
    <property type="project" value="UniProtKB-KW"/>
</dbReference>
<evidence type="ECO:0000256" key="3">
    <source>
        <dbReference type="ARBA" id="ARBA00022833"/>
    </source>
</evidence>
<gene>
    <name evidence="5" type="ORF">PC110_g13311</name>
</gene>